<protein>
    <recommendedName>
        <fullName evidence="3">EthD domain-containing protein</fullName>
    </recommendedName>
</protein>
<dbReference type="InterPro" id="IPR009799">
    <property type="entry name" value="EthD_dom"/>
</dbReference>
<dbReference type="SUPFAM" id="SSF54909">
    <property type="entry name" value="Dimeric alpha+beta barrel"/>
    <property type="match status" value="1"/>
</dbReference>
<feature type="chain" id="PRO_5013944198" description="EthD domain-containing protein" evidence="2">
    <location>
        <begin position="21"/>
        <end position="204"/>
    </location>
</feature>
<gene>
    <name evidence="4" type="ORF">AU210_012794</name>
</gene>
<proteinExistence type="inferred from homology"/>
<accession>A0A2H3GI75</accession>
<sequence length="204" mass="22668">MNQLASLLLLASALSGNAAASPKGPPSNTGLLQMVTYVKRNPNMTLDEFWQYWDTHHAPKVIPLATHFGIARYQQVGLTLSHSYSVSLYLDRTDIFFAQVRVAGKIVPTDAGVTEPVSNDLVNFDGIAMFLYESADVLIDMLSHPYYVNVVEPDEHVFIDKSAHGNGMVATYIGEHIDAVDDAKSVWKGDKKTLSKYQKLFKKY</sequence>
<feature type="domain" description="EthD" evidence="3">
    <location>
        <begin position="41"/>
        <end position="162"/>
    </location>
</feature>
<evidence type="ECO:0000313" key="5">
    <source>
        <dbReference type="Proteomes" id="UP000219602"/>
    </source>
</evidence>
<evidence type="ECO:0000256" key="2">
    <source>
        <dbReference type="SAM" id="SignalP"/>
    </source>
</evidence>
<name>A0A2H3GI75_FUSOX</name>
<dbReference type="Proteomes" id="UP000219602">
    <property type="component" value="Chromosome 11"/>
</dbReference>
<dbReference type="STRING" id="327505.A0A2H3GI75"/>
<evidence type="ECO:0000259" key="3">
    <source>
        <dbReference type="Pfam" id="PF07110"/>
    </source>
</evidence>
<dbReference type="GO" id="GO:0016491">
    <property type="term" value="F:oxidoreductase activity"/>
    <property type="evidence" value="ECO:0007669"/>
    <property type="project" value="InterPro"/>
</dbReference>
<organism evidence="4 5">
    <name type="scientific">Fusarium oxysporum f. sp. radicis-cucumerinum</name>
    <dbReference type="NCBI Taxonomy" id="327505"/>
    <lineage>
        <taxon>Eukaryota</taxon>
        <taxon>Fungi</taxon>
        <taxon>Dikarya</taxon>
        <taxon>Ascomycota</taxon>
        <taxon>Pezizomycotina</taxon>
        <taxon>Sordariomycetes</taxon>
        <taxon>Hypocreomycetidae</taxon>
        <taxon>Hypocreales</taxon>
        <taxon>Nectriaceae</taxon>
        <taxon>Fusarium</taxon>
        <taxon>Fusarium oxysporum species complex</taxon>
    </lineage>
</organism>
<reference evidence="4 5" key="1">
    <citation type="journal article" date="2016" name="Environ. Microbiol.">
        <title>Effector profiles distinguish formae speciales of Fusarium oxysporum.</title>
        <authorList>
            <person name="van Dam P."/>
            <person name="Fokkens L."/>
            <person name="Schmidt S.M."/>
            <person name="Linmans J.H."/>
            <person name="Kistler H.C."/>
            <person name="Ma L.J."/>
            <person name="Rep M."/>
        </authorList>
    </citation>
    <scope>NUCLEOTIDE SEQUENCE [LARGE SCALE GENOMIC DNA]</scope>
    <source>
        <strain evidence="4 5">Forc016</strain>
    </source>
</reference>
<evidence type="ECO:0000256" key="1">
    <source>
        <dbReference type="ARBA" id="ARBA00005986"/>
    </source>
</evidence>
<dbReference type="EMBL" id="MABQ02000009">
    <property type="protein sequence ID" value="PCD26364.1"/>
    <property type="molecule type" value="Genomic_DNA"/>
</dbReference>
<dbReference type="AlphaFoldDB" id="A0A2H3GI75"/>
<dbReference type="Gene3D" id="3.30.70.100">
    <property type="match status" value="1"/>
</dbReference>
<feature type="signal peptide" evidence="2">
    <location>
        <begin position="1"/>
        <end position="20"/>
    </location>
</feature>
<comment type="caution">
    <text evidence="4">The sequence shown here is derived from an EMBL/GenBank/DDBJ whole genome shotgun (WGS) entry which is preliminary data.</text>
</comment>
<dbReference type="InterPro" id="IPR011008">
    <property type="entry name" value="Dimeric_a/b-barrel"/>
</dbReference>
<comment type="similarity">
    <text evidence="1">Belongs to the tpcK family.</text>
</comment>
<dbReference type="Pfam" id="PF07110">
    <property type="entry name" value="EthD"/>
    <property type="match status" value="1"/>
</dbReference>
<evidence type="ECO:0000313" key="4">
    <source>
        <dbReference type="EMBL" id="PCD26364.1"/>
    </source>
</evidence>
<keyword evidence="2" id="KW-0732">Signal</keyword>
<reference evidence="4 5" key="2">
    <citation type="journal article" date="2017" name="Sci. Rep.">
        <title>A mobile pathogenicity chromosome in Fusarium oxysporum for infection of multiple cucurbit species.</title>
        <authorList>
            <person name="van Dam P."/>
            <person name="Fokkens L."/>
            <person name="Ayukawa Y."/>
            <person name="van der Gragt M."/>
            <person name="Ter Horst A."/>
            <person name="Brankovics B."/>
            <person name="Houterman P.M."/>
            <person name="Arie T."/>
            <person name="Rep M."/>
        </authorList>
    </citation>
    <scope>NUCLEOTIDE SEQUENCE [LARGE SCALE GENOMIC DNA]</scope>
    <source>
        <strain evidence="4 5">Forc016</strain>
    </source>
</reference>